<dbReference type="Proteomes" id="UP001302745">
    <property type="component" value="Unassembled WGS sequence"/>
</dbReference>
<organism evidence="2 3">
    <name type="scientific">Chaetomidium leptoderma</name>
    <dbReference type="NCBI Taxonomy" id="669021"/>
    <lineage>
        <taxon>Eukaryota</taxon>
        <taxon>Fungi</taxon>
        <taxon>Dikarya</taxon>
        <taxon>Ascomycota</taxon>
        <taxon>Pezizomycotina</taxon>
        <taxon>Sordariomycetes</taxon>
        <taxon>Sordariomycetidae</taxon>
        <taxon>Sordariales</taxon>
        <taxon>Chaetomiaceae</taxon>
        <taxon>Chaetomidium</taxon>
    </lineage>
</organism>
<evidence type="ECO:0000313" key="2">
    <source>
        <dbReference type="EMBL" id="KAK4158097.1"/>
    </source>
</evidence>
<reference evidence="2" key="2">
    <citation type="submission" date="2023-05" db="EMBL/GenBank/DDBJ databases">
        <authorList>
            <consortium name="Lawrence Berkeley National Laboratory"/>
            <person name="Steindorff A."/>
            <person name="Hensen N."/>
            <person name="Bonometti L."/>
            <person name="Westerberg I."/>
            <person name="Brannstrom I.O."/>
            <person name="Guillou S."/>
            <person name="Cros-Aarteil S."/>
            <person name="Calhoun S."/>
            <person name="Haridas S."/>
            <person name="Kuo A."/>
            <person name="Mondo S."/>
            <person name="Pangilinan J."/>
            <person name="Riley R."/>
            <person name="Labutti K."/>
            <person name="Andreopoulos B."/>
            <person name="Lipzen A."/>
            <person name="Chen C."/>
            <person name="Yanf M."/>
            <person name="Daum C."/>
            <person name="Ng V."/>
            <person name="Clum A."/>
            <person name="Ohm R."/>
            <person name="Martin F."/>
            <person name="Silar P."/>
            <person name="Natvig D."/>
            <person name="Lalanne C."/>
            <person name="Gautier V."/>
            <person name="Ament-Velasquez S.L."/>
            <person name="Kruys A."/>
            <person name="Hutchinson M.I."/>
            <person name="Powell A.J."/>
            <person name="Barry K."/>
            <person name="Miller A.N."/>
            <person name="Grigoriev I.V."/>
            <person name="Debuchy R."/>
            <person name="Gladieux P."/>
            <person name="Thoren M.H."/>
            <person name="Johannesson H."/>
        </authorList>
    </citation>
    <scope>NUCLEOTIDE SEQUENCE</scope>
    <source>
        <strain evidence="2">CBS 538.74</strain>
    </source>
</reference>
<feature type="compositionally biased region" description="Acidic residues" evidence="1">
    <location>
        <begin position="296"/>
        <end position="308"/>
    </location>
</feature>
<name>A0AAN6VVM5_9PEZI</name>
<keyword evidence="3" id="KW-1185">Reference proteome</keyword>
<feature type="compositionally biased region" description="Acidic residues" evidence="1">
    <location>
        <begin position="151"/>
        <end position="160"/>
    </location>
</feature>
<feature type="compositionally biased region" description="Basic and acidic residues" evidence="1">
    <location>
        <begin position="239"/>
        <end position="256"/>
    </location>
</feature>
<feature type="region of interest" description="Disordered" evidence="1">
    <location>
        <begin position="200"/>
        <end position="308"/>
    </location>
</feature>
<protein>
    <submittedName>
        <fullName evidence="2">Uncharacterized protein</fullName>
    </submittedName>
</protein>
<feature type="compositionally biased region" description="Basic and acidic residues" evidence="1">
    <location>
        <begin position="271"/>
        <end position="295"/>
    </location>
</feature>
<gene>
    <name evidence="2" type="ORF">C8A00DRAFT_11151</name>
</gene>
<feature type="region of interest" description="Disordered" evidence="1">
    <location>
        <begin position="147"/>
        <end position="167"/>
    </location>
</feature>
<sequence length="350" mass="39135">MPPPSPASSYMLAVQSLDPRPLGELHNEHAYLLYDLQKQGDRATRLFQRYAAVEARLAEAQTSSETKKCKKEACLVRTKIAENTQQRQLILLRLGEIHVELQNRDRWMLVHHQPLLQPPAGGPLVYHFPTPSPSLGSAAEACCLSPCHEEQEQEQEEDTPATELSSDYFSCGSPSVLSPLSPSFTPGVVFFAEDIWSRAASKTTSSAEKETEDDERSAAPADPIGETDEAPSQQGRTGGVERDVGHRESEASRLEVDEGTVSPRDDDYDSELPRENGHERRVADGADAEQSRECGSDEDEDVGLEEDTQAWRDKLRRISLYFPPSAKARDKRMSLPYVKNMWSRQRRNSL</sequence>
<dbReference type="EMBL" id="MU856842">
    <property type="protein sequence ID" value="KAK4158097.1"/>
    <property type="molecule type" value="Genomic_DNA"/>
</dbReference>
<dbReference type="AlphaFoldDB" id="A0AAN6VVM5"/>
<reference evidence="2" key="1">
    <citation type="journal article" date="2023" name="Mol. Phylogenet. Evol.">
        <title>Genome-scale phylogeny and comparative genomics of the fungal order Sordariales.</title>
        <authorList>
            <person name="Hensen N."/>
            <person name="Bonometti L."/>
            <person name="Westerberg I."/>
            <person name="Brannstrom I.O."/>
            <person name="Guillou S."/>
            <person name="Cros-Aarteil S."/>
            <person name="Calhoun S."/>
            <person name="Haridas S."/>
            <person name="Kuo A."/>
            <person name="Mondo S."/>
            <person name="Pangilinan J."/>
            <person name="Riley R."/>
            <person name="LaButti K."/>
            <person name="Andreopoulos B."/>
            <person name="Lipzen A."/>
            <person name="Chen C."/>
            <person name="Yan M."/>
            <person name="Daum C."/>
            <person name="Ng V."/>
            <person name="Clum A."/>
            <person name="Steindorff A."/>
            <person name="Ohm R.A."/>
            <person name="Martin F."/>
            <person name="Silar P."/>
            <person name="Natvig D.O."/>
            <person name="Lalanne C."/>
            <person name="Gautier V."/>
            <person name="Ament-Velasquez S.L."/>
            <person name="Kruys A."/>
            <person name="Hutchinson M.I."/>
            <person name="Powell A.J."/>
            <person name="Barry K."/>
            <person name="Miller A.N."/>
            <person name="Grigoriev I.V."/>
            <person name="Debuchy R."/>
            <person name="Gladieux P."/>
            <person name="Hiltunen Thoren M."/>
            <person name="Johannesson H."/>
        </authorList>
    </citation>
    <scope>NUCLEOTIDE SEQUENCE</scope>
    <source>
        <strain evidence="2">CBS 538.74</strain>
    </source>
</reference>
<proteinExistence type="predicted"/>
<evidence type="ECO:0000256" key="1">
    <source>
        <dbReference type="SAM" id="MobiDB-lite"/>
    </source>
</evidence>
<accession>A0AAN6VVM5</accession>
<evidence type="ECO:0000313" key="3">
    <source>
        <dbReference type="Proteomes" id="UP001302745"/>
    </source>
</evidence>
<comment type="caution">
    <text evidence="2">The sequence shown here is derived from an EMBL/GenBank/DDBJ whole genome shotgun (WGS) entry which is preliminary data.</text>
</comment>